<comment type="cofactor">
    <cofactor evidence="1 14">
        <name>Zn(2+)</name>
        <dbReference type="ChEBI" id="CHEBI:29105"/>
    </cofactor>
</comment>
<keyword evidence="5 14" id="KW-0862">Zinc</keyword>
<comment type="catalytic activity">
    <reaction evidence="12">
        <text>a secondary alcohol + NAD(+) = a ketone + NADH + H(+)</text>
        <dbReference type="Rhea" id="RHEA:10740"/>
        <dbReference type="ChEBI" id="CHEBI:15378"/>
        <dbReference type="ChEBI" id="CHEBI:17087"/>
        <dbReference type="ChEBI" id="CHEBI:35681"/>
        <dbReference type="ChEBI" id="CHEBI:57540"/>
        <dbReference type="ChEBI" id="CHEBI:57945"/>
        <dbReference type="EC" id="1.1.1.1"/>
    </reaction>
</comment>
<dbReference type="GO" id="GO:0080007">
    <property type="term" value="F:S-nitrosoglutathione reductase (NADH) activity"/>
    <property type="evidence" value="ECO:0007669"/>
    <property type="project" value="RHEA"/>
</dbReference>
<evidence type="ECO:0000256" key="13">
    <source>
        <dbReference type="ARBA" id="ARBA00049243"/>
    </source>
</evidence>
<evidence type="ECO:0000256" key="11">
    <source>
        <dbReference type="ARBA" id="ARBA00048942"/>
    </source>
</evidence>
<dbReference type="PROSITE" id="PS00059">
    <property type="entry name" value="ADH_ZINC"/>
    <property type="match status" value="1"/>
</dbReference>
<gene>
    <name evidence="17" type="primary">frmA</name>
    <name evidence="17" type="ORF">NCTC10526_00997</name>
</gene>
<dbReference type="InterPro" id="IPR013154">
    <property type="entry name" value="ADH-like_N"/>
</dbReference>
<dbReference type="Pfam" id="PF00107">
    <property type="entry name" value="ADH_zinc_N"/>
    <property type="match status" value="1"/>
</dbReference>
<keyword evidence="15" id="KW-0472">Membrane</keyword>
<dbReference type="InterPro" id="IPR014183">
    <property type="entry name" value="ADH_3"/>
</dbReference>
<evidence type="ECO:0000256" key="10">
    <source>
        <dbReference type="ARBA" id="ARBA00048110"/>
    </source>
</evidence>
<dbReference type="PANTHER" id="PTHR43880:SF12">
    <property type="entry name" value="ALCOHOL DEHYDROGENASE CLASS-3"/>
    <property type="match status" value="1"/>
</dbReference>
<keyword evidence="18" id="KW-1185">Reference proteome</keyword>
<dbReference type="CDD" id="cd08300">
    <property type="entry name" value="alcohol_DH_class_III"/>
    <property type="match status" value="1"/>
</dbReference>
<evidence type="ECO:0000313" key="17">
    <source>
        <dbReference type="EMBL" id="SUD90655.1"/>
    </source>
</evidence>
<dbReference type="InterPro" id="IPR013149">
    <property type="entry name" value="ADH-like_C"/>
</dbReference>
<evidence type="ECO:0000256" key="5">
    <source>
        <dbReference type="ARBA" id="ARBA00022833"/>
    </source>
</evidence>
<dbReference type="InterPro" id="IPR011032">
    <property type="entry name" value="GroES-like_sf"/>
</dbReference>
<name>A0A379LKM8_9GAMM</name>
<dbReference type="Gene3D" id="3.40.50.720">
    <property type="entry name" value="NAD(P)-binding Rossmann-like Domain"/>
    <property type="match status" value="1"/>
</dbReference>
<comment type="function">
    <text evidence="8">Has high formaldehyde dehydrogenase activity in the presence of glutathione and catalyzes the oxidation of normal alcohols in a reaction that is not GSH-dependent. In addition, hemithiolacetals other than those formed from GSH, including omega-thiol fatty acids, also are substrates. Also acts as a S-nitroso-glutathione reductase by catalyzing the NADH-dependent reduction of S-nitrosoglutathione.</text>
</comment>
<dbReference type="InterPro" id="IPR020843">
    <property type="entry name" value="ER"/>
</dbReference>
<dbReference type="InterPro" id="IPR036291">
    <property type="entry name" value="NAD(P)-bd_dom_sf"/>
</dbReference>
<evidence type="ECO:0000256" key="15">
    <source>
        <dbReference type="SAM" id="Phobius"/>
    </source>
</evidence>
<comment type="similarity">
    <text evidence="2 14">Belongs to the zinc-containing alcohol dehydrogenase family. Class-III subfamily.</text>
</comment>
<dbReference type="GO" id="GO:0106322">
    <property type="term" value="F:S-(hydroxymethyl)glutathione dehydrogenase (NAD+) activity"/>
    <property type="evidence" value="ECO:0007669"/>
    <property type="project" value="RHEA"/>
</dbReference>
<dbReference type="SMART" id="SM00829">
    <property type="entry name" value="PKS_ER"/>
    <property type="match status" value="1"/>
</dbReference>
<dbReference type="GO" id="GO:0106321">
    <property type="term" value="F:S-(hydroxymethyl)glutathione dehydrogenase (NADP+) activity"/>
    <property type="evidence" value="ECO:0007669"/>
    <property type="project" value="RHEA"/>
</dbReference>
<feature type="domain" description="Enoyl reductase (ER)" evidence="16">
    <location>
        <begin position="15"/>
        <end position="372"/>
    </location>
</feature>
<dbReference type="SUPFAM" id="SSF51735">
    <property type="entry name" value="NAD(P)-binding Rossmann-fold domains"/>
    <property type="match status" value="1"/>
</dbReference>
<evidence type="ECO:0000313" key="18">
    <source>
        <dbReference type="Proteomes" id="UP000254123"/>
    </source>
</evidence>
<dbReference type="GO" id="GO:0046294">
    <property type="term" value="P:formaldehyde catabolic process"/>
    <property type="evidence" value="ECO:0007669"/>
    <property type="project" value="InterPro"/>
</dbReference>
<comment type="catalytic activity">
    <reaction evidence="9">
        <text>S-(hydroxymethyl)glutathione + NADP(+) = S-formylglutathione + NADPH + H(+)</text>
        <dbReference type="Rhea" id="RHEA:19981"/>
        <dbReference type="ChEBI" id="CHEBI:15378"/>
        <dbReference type="ChEBI" id="CHEBI:57688"/>
        <dbReference type="ChEBI" id="CHEBI:57783"/>
        <dbReference type="ChEBI" id="CHEBI:58349"/>
        <dbReference type="ChEBI" id="CHEBI:58758"/>
        <dbReference type="EC" id="1.1.1.284"/>
    </reaction>
</comment>
<keyword evidence="4 14" id="KW-0479">Metal-binding</keyword>
<dbReference type="FunFam" id="3.90.180.10:FF:000001">
    <property type="entry name" value="S-(hydroxymethyl)glutathione dehydrogenase"/>
    <property type="match status" value="1"/>
</dbReference>
<dbReference type="FunFam" id="3.40.50.720:FF:000003">
    <property type="entry name" value="S-(hydroxymethyl)glutathione dehydrogenase"/>
    <property type="match status" value="1"/>
</dbReference>
<accession>A0A379LKM8</accession>
<evidence type="ECO:0000256" key="7">
    <source>
        <dbReference type="ARBA" id="ARBA00023027"/>
    </source>
</evidence>
<keyword evidence="15" id="KW-1133">Transmembrane helix</keyword>
<keyword evidence="7 14" id="KW-0520">NAD</keyword>
<dbReference type="Pfam" id="PF08240">
    <property type="entry name" value="ADH_N"/>
    <property type="match status" value="1"/>
</dbReference>
<reference evidence="17 18" key="1">
    <citation type="submission" date="2018-06" db="EMBL/GenBank/DDBJ databases">
        <authorList>
            <consortium name="Pathogen Informatics"/>
            <person name="Doyle S."/>
        </authorList>
    </citation>
    <scope>NUCLEOTIDE SEQUENCE [LARGE SCALE GENOMIC DNA]</scope>
    <source>
        <strain evidence="17 18">NCTC10526</strain>
    </source>
</reference>
<evidence type="ECO:0000256" key="2">
    <source>
        <dbReference type="ARBA" id="ARBA00010902"/>
    </source>
</evidence>
<dbReference type="InterPro" id="IPR002328">
    <property type="entry name" value="ADH_Zn_CS"/>
</dbReference>
<dbReference type="Proteomes" id="UP000254123">
    <property type="component" value="Unassembled WGS sequence"/>
</dbReference>
<feature type="transmembrane region" description="Helical" evidence="15">
    <location>
        <begin position="194"/>
        <end position="216"/>
    </location>
</feature>
<evidence type="ECO:0000256" key="3">
    <source>
        <dbReference type="ARBA" id="ARBA00021865"/>
    </source>
</evidence>
<keyword evidence="6 14" id="KW-0560">Oxidoreductase</keyword>
<dbReference type="GO" id="GO:0008270">
    <property type="term" value="F:zinc ion binding"/>
    <property type="evidence" value="ECO:0007669"/>
    <property type="project" value="InterPro"/>
</dbReference>
<proteinExistence type="inferred from homology"/>
<keyword evidence="15" id="KW-0812">Transmembrane</keyword>
<protein>
    <recommendedName>
        <fullName evidence="3 14">S-(hydroxymethyl)glutathione dehydrogenase</fullName>
        <ecNumber evidence="14">1.1.1.284</ecNumber>
    </recommendedName>
</protein>
<dbReference type="SUPFAM" id="SSF50129">
    <property type="entry name" value="GroES-like"/>
    <property type="match status" value="2"/>
</dbReference>
<dbReference type="EC" id="1.1.1.284" evidence="14"/>
<organism evidence="17 18">
    <name type="scientific">Psychrobacter phenylpyruvicus</name>
    <dbReference type="NCBI Taxonomy" id="29432"/>
    <lineage>
        <taxon>Bacteria</taxon>
        <taxon>Pseudomonadati</taxon>
        <taxon>Pseudomonadota</taxon>
        <taxon>Gammaproteobacteria</taxon>
        <taxon>Moraxellales</taxon>
        <taxon>Moraxellaceae</taxon>
        <taxon>Psychrobacter</taxon>
    </lineage>
</organism>
<evidence type="ECO:0000256" key="12">
    <source>
        <dbReference type="ARBA" id="ARBA00049164"/>
    </source>
</evidence>
<comment type="catalytic activity">
    <reaction evidence="13">
        <text>a primary alcohol + NAD(+) = an aldehyde + NADH + H(+)</text>
        <dbReference type="Rhea" id="RHEA:10736"/>
        <dbReference type="ChEBI" id="CHEBI:15378"/>
        <dbReference type="ChEBI" id="CHEBI:15734"/>
        <dbReference type="ChEBI" id="CHEBI:17478"/>
        <dbReference type="ChEBI" id="CHEBI:57540"/>
        <dbReference type="ChEBI" id="CHEBI:57945"/>
        <dbReference type="EC" id="1.1.1.1"/>
    </reaction>
</comment>
<dbReference type="GO" id="GO:0005829">
    <property type="term" value="C:cytosol"/>
    <property type="evidence" value="ECO:0007669"/>
    <property type="project" value="TreeGrafter"/>
</dbReference>
<comment type="catalytic activity">
    <reaction evidence="10 14">
        <text>S-(hydroxymethyl)glutathione + NAD(+) = S-formylglutathione + NADH + H(+)</text>
        <dbReference type="Rhea" id="RHEA:19985"/>
        <dbReference type="ChEBI" id="CHEBI:15378"/>
        <dbReference type="ChEBI" id="CHEBI:57540"/>
        <dbReference type="ChEBI" id="CHEBI:57688"/>
        <dbReference type="ChEBI" id="CHEBI:57945"/>
        <dbReference type="ChEBI" id="CHEBI:58758"/>
        <dbReference type="EC" id="1.1.1.284"/>
    </reaction>
</comment>
<dbReference type="PANTHER" id="PTHR43880">
    <property type="entry name" value="ALCOHOL DEHYDROGENASE"/>
    <property type="match status" value="1"/>
</dbReference>
<dbReference type="AlphaFoldDB" id="A0A379LKM8"/>
<dbReference type="EMBL" id="UGVC01000001">
    <property type="protein sequence ID" value="SUD90655.1"/>
    <property type="molecule type" value="Genomic_DNA"/>
</dbReference>
<evidence type="ECO:0000256" key="1">
    <source>
        <dbReference type="ARBA" id="ARBA00001947"/>
    </source>
</evidence>
<dbReference type="STRING" id="1123034.GCA_000685805_02252"/>
<evidence type="ECO:0000256" key="8">
    <source>
        <dbReference type="ARBA" id="ARBA00045226"/>
    </source>
</evidence>
<evidence type="ECO:0000256" key="9">
    <source>
        <dbReference type="ARBA" id="ARBA00047793"/>
    </source>
</evidence>
<evidence type="ECO:0000259" key="16">
    <source>
        <dbReference type="SMART" id="SM00829"/>
    </source>
</evidence>
<dbReference type="RefSeq" id="WP_028859702.1">
    <property type="nucleotide sequence ID" value="NZ_CAJHAQ010000001.1"/>
</dbReference>
<evidence type="ECO:0000256" key="6">
    <source>
        <dbReference type="ARBA" id="ARBA00023002"/>
    </source>
</evidence>
<sequence length="381" mass="40649">MSDKFIKSKAAVAWGPNQPLKIEEVDVMLPRKGEVLVKVLASGVCHTDAFTLSGEDPEGVFPAIMGHEGGGIVEQVGEGVTSVEVGDHVIPLYTAECGVCKFCTSGKTNLCSAVRETQGKGLMPDGTTRFYKDGEPIYHYMGCSTFSEYTVLPEISLTKVNKEAPLEEVCLLGCGVTTGMGAVMNTAKVEKGSTVAIFGLGGIGLAAIIGSVMAGASRIIGIDINESKFELAKKLGATDLINPKDYDKPIQEVIVELTDGGVDYSFECIGNVDVMRSALECCHKGWGESVIIGVAGAGQEISTRPFQLVTGRVWKGSAFGGVKGRTELPGYVERYLAGEIPLQDFITHTMPLEDINEAFDLMHEGKSIRSVIHFDALNDNV</sequence>
<evidence type="ECO:0000256" key="14">
    <source>
        <dbReference type="RuleBase" id="RU362016"/>
    </source>
</evidence>
<dbReference type="NCBIfam" id="TIGR02818">
    <property type="entry name" value="adh_III_F_hyde"/>
    <property type="match status" value="1"/>
</dbReference>
<comment type="catalytic activity">
    <reaction evidence="11">
        <text>S-nitrosoglutathione + NADH + H(+) = S-(hydroxysulfenamide)glutathione + NAD(+)</text>
        <dbReference type="Rhea" id="RHEA:78371"/>
        <dbReference type="ChEBI" id="CHEBI:15378"/>
        <dbReference type="ChEBI" id="CHEBI:57540"/>
        <dbReference type="ChEBI" id="CHEBI:57945"/>
        <dbReference type="ChEBI" id="CHEBI:145544"/>
        <dbReference type="ChEBI" id="CHEBI:229723"/>
    </reaction>
    <physiologicalReaction direction="left-to-right" evidence="11">
        <dbReference type="Rhea" id="RHEA:78372"/>
    </physiologicalReaction>
</comment>
<evidence type="ECO:0000256" key="4">
    <source>
        <dbReference type="ARBA" id="ARBA00022723"/>
    </source>
</evidence>
<dbReference type="Gene3D" id="3.90.180.10">
    <property type="entry name" value="Medium-chain alcohol dehydrogenases, catalytic domain"/>
    <property type="match status" value="1"/>
</dbReference>
<dbReference type="GO" id="GO:0004022">
    <property type="term" value="F:alcohol dehydrogenase (NAD+) activity"/>
    <property type="evidence" value="ECO:0007669"/>
    <property type="project" value="UniProtKB-EC"/>
</dbReference>